<dbReference type="SMART" id="SM00862">
    <property type="entry name" value="Trans_reg_C"/>
    <property type="match status" value="1"/>
</dbReference>
<dbReference type="InterPro" id="IPR003593">
    <property type="entry name" value="AAA+_ATPase"/>
</dbReference>
<keyword evidence="4" id="KW-0804">Transcription</keyword>
<evidence type="ECO:0000259" key="7">
    <source>
        <dbReference type="PROSITE" id="PS51755"/>
    </source>
</evidence>
<accession>A0A7K0DA16</accession>
<evidence type="ECO:0000256" key="4">
    <source>
        <dbReference type="ARBA" id="ARBA00023163"/>
    </source>
</evidence>
<dbReference type="SMART" id="SM01043">
    <property type="entry name" value="BTAD"/>
    <property type="match status" value="1"/>
</dbReference>
<dbReference type="SUPFAM" id="SSF48452">
    <property type="entry name" value="TPR-like"/>
    <property type="match status" value="1"/>
</dbReference>
<dbReference type="GO" id="GO:0003677">
    <property type="term" value="F:DNA binding"/>
    <property type="evidence" value="ECO:0007669"/>
    <property type="project" value="UniProtKB-UniRule"/>
</dbReference>
<keyword evidence="3 5" id="KW-0238">DNA-binding</keyword>
<dbReference type="InterPro" id="IPR027417">
    <property type="entry name" value="P-loop_NTPase"/>
</dbReference>
<dbReference type="PANTHER" id="PTHR35807:SF1">
    <property type="entry name" value="TRANSCRIPTIONAL REGULATOR REDD"/>
    <property type="match status" value="1"/>
</dbReference>
<evidence type="ECO:0000256" key="1">
    <source>
        <dbReference type="ARBA" id="ARBA00005820"/>
    </source>
</evidence>
<dbReference type="OrthoDB" id="4569961at2"/>
<name>A0A7K0DA16_9NOCA</name>
<dbReference type="InterPro" id="IPR051677">
    <property type="entry name" value="AfsR-DnrI-RedD_regulator"/>
</dbReference>
<dbReference type="Pfam" id="PF00486">
    <property type="entry name" value="Trans_reg_C"/>
    <property type="match status" value="1"/>
</dbReference>
<dbReference type="Gene3D" id="3.40.50.300">
    <property type="entry name" value="P-loop containing nucleotide triphosphate hydrolases"/>
    <property type="match status" value="1"/>
</dbReference>
<evidence type="ECO:0000256" key="6">
    <source>
        <dbReference type="SAM" id="MobiDB-lite"/>
    </source>
</evidence>
<dbReference type="InterPro" id="IPR011990">
    <property type="entry name" value="TPR-like_helical_dom_sf"/>
</dbReference>
<feature type="domain" description="OmpR/PhoB-type" evidence="7">
    <location>
        <begin position="15"/>
        <end position="116"/>
    </location>
</feature>
<evidence type="ECO:0000256" key="5">
    <source>
        <dbReference type="PROSITE-ProRule" id="PRU01091"/>
    </source>
</evidence>
<dbReference type="PANTHER" id="PTHR35807">
    <property type="entry name" value="TRANSCRIPTIONAL REGULATOR REDD-RELATED"/>
    <property type="match status" value="1"/>
</dbReference>
<reference evidence="8 9" key="1">
    <citation type="submission" date="2019-10" db="EMBL/GenBank/DDBJ databases">
        <title>Nocardia macrotermitis sp. nov. and Nocardia aurantia sp. nov., isolated from the gut of fungus growing-termite Macrotermes natalensis.</title>
        <authorList>
            <person name="Benndorf R."/>
            <person name="Schwitalla J."/>
            <person name="Martin K."/>
            <person name="De Beer W."/>
            <person name="Kaster A.-K."/>
            <person name="Vollmers J."/>
            <person name="Poulsen M."/>
            <person name="Beemelmanns C."/>
        </authorList>
    </citation>
    <scope>NUCLEOTIDE SEQUENCE [LARGE SCALE GENOMIC DNA]</scope>
    <source>
        <strain evidence="8 9">RB20</strain>
    </source>
</reference>
<dbReference type="PRINTS" id="PR00364">
    <property type="entry name" value="DISEASERSIST"/>
</dbReference>
<dbReference type="InterPro" id="IPR005158">
    <property type="entry name" value="BTAD"/>
</dbReference>
<dbReference type="Proteomes" id="UP000438448">
    <property type="component" value="Unassembled WGS sequence"/>
</dbReference>
<keyword evidence="9" id="KW-1185">Reference proteome</keyword>
<dbReference type="InterPro" id="IPR016032">
    <property type="entry name" value="Sig_transdc_resp-reg_C-effctor"/>
</dbReference>
<dbReference type="CDD" id="cd15831">
    <property type="entry name" value="BTAD"/>
    <property type="match status" value="1"/>
</dbReference>
<evidence type="ECO:0000313" key="8">
    <source>
        <dbReference type="EMBL" id="MQY22616.1"/>
    </source>
</evidence>
<dbReference type="InterPro" id="IPR002182">
    <property type="entry name" value="NB-ARC"/>
</dbReference>
<evidence type="ECO:0000313" key="9">
    <source>
        <dbReference type="Proteomes" id="UP000438448"/>
    </source>
</evidence>
<evidence type="ECO:0000256" key="2">
    <source>
        <dbReference type="ARBA" id="ARBA00023015"/>
    </source>
</evidence>
<dbReference type="SMART" id="SM00382">
    <property type="entry name" value="AAA"/>
    <property type="match status" value="1"/>
</dbReference>
<dbReference type="InterPro" id="IPR036388">
    <property type="entry name" value="WH-like_DNA-bd_sf"/>
</dbReference>
<feature type="DNA-binding region" description="OmpR/PhoB-type" evidence="5">
    <location>
        <begin position="15"/>
        <end position="116"/>
    </location>
</feature>
<dbReference type="Pfam" id="PF03704">
    <property type="entry name" value="BTAD"/>
    <property type="match status" value="1"/>
</dbReference>
<dbReference type="RefSeq" id="WP_153414369.1">
    <property type="nucleotide sequence ID" value="NZ_WEGK01000014.1"/>
</dbReference>
<dbReference type="GO" id="GO:0006355">
    <property type="term" value="P:regulation of DNA-templated transcription"/>
    <property type="evidence" value="ECO:0007669"/>
    <property type="project" value="InterPro"/>
</dbReference>
<dbReference type="GO" id="GO:0000160">
    <property type="term" value="P:phosphorelay signal transduction system"/>
    <property type="evidence" value="ECO:0007669"/>
    <property type="project" value="InterPro"/>
</dbReference>
<dbReference type="SUPFAM" id="SSF52540">
    <property type="entry name" value="P-loop containing nucleoside triphosphate hydrolases"/>
    <property type="match status" value="1"/>
</dbReference>
<feature type="region of interest" description="Disordered" evidence="6">
    <location>
        <begin position="1"/>
        <end position="20"/>
    </location>
</feature>
<keyword evidence="2" id="KW-0805">Transcription regulation</keyword>
<proteinExistence type="inferred from homology"/>
<dbReference type="SUPFAM" id="SSF46894">
    <property type="entry name" value="C-terminal effector domain of the bipartite response regulators"/>
    <property type="match status" value="1"/>
</dbReference>
<protein>
    <submittedName>
        <fullName evidence="8">Regulatory protein AfsR</fullName>
    </submittedName>
</protein>
<dbReference type="GO" id="GO:0043531">
    <property type="term" value="F:ADP binding"/>
    <property type="evidence" value="ECO:0007669"/>
    <property type="project" value="InterPro"/>
</dbReference>
<organism evidence="8 9">
    <name type="scientific">Nocardia macrotermitis</name>
    <dbReference type="NCBI Taxonomy" id="2585198"/>
    <lineage>
        <taxon>Bacteria</taxon>
        <taxon>Bacillati</taxon>
        <taxon>Actinomycetota</taxon>
        <taxon>Actinomycetes</taxon>
        <taxon>Mycobacteriales</taxon>
        <taxon>Nocardiaceae</taxon>
        <taxon>Nocardia</taxon>
    </lineage>
</organism>
<dbReference type="Gene3D" id="1.25.40.10">
    <property type="entry name" value="Tetratricopeptide repeat domain"/>
    <property type="match status" value="1"/>
</dbReference>
<dbReference type="Gene3D" id="1.10.10.10">
    <property type="entry name" value="Winged helix-like DNA-binding domain superfamily/Winged helix DNA-binding domain"/>
    <property type="match status" value="1"/>
</dbReference>
<evidence type="ECO:0000256" key="3">
    <source>
        <dbReference type="ARBA" id="ARBA00023125"/>
    </source>
</evidence>
<dbReference type="InterPro" id="IPR001867">
    <property type="entry name" value="OmpR/PhoB-type_DNA-bd"/>
</dbReference>
<sequence>MIQSHAPHPDAPAAGDPNTADPRWHVRLLGRVALLRDACEIDLGPARQRCVFAALATSPNTVVMPEDLVERVWGTTAPDSARNLLHTYISRLRRAVGPAAQQLAVHRRFGGYLLDIDPDAVDVHRFRRLVADATEAESGFLTEAARLLRAATAQWQGVALEDVSSPWADRTRAQLDSERLAALVQCHRYELDLRPPGELIDELTDLAHTHPDNEPVVRNVMTALARTGQREAALEFYEALRRQLDDRLGITPSQQTRELRQRIDRHPAPHPAAIIGATAQVPHQLPRSTRFVGREHELAALGGHREPAAMPPIRIIAGPPGIGKTALAMHWSHQVADRFPGGQIFLDLRGSTAAPPRVGTDELLRFIMWSVGHTRCDGDLEADYATALANSRLLIVLDDVADADIVRAVQLPAAVTVLATVRDTSILDGSDTVRRMRRIHLTGLSPQESTHLLTTILGVDRVETEPEAVARIVRTCRGLPSALTEIAGQAIARPRVPLAELAPADER</sequence>
<comment type="similarity">
    <text evidence="1">Belongs to the AfsR/DnrI/RedD regulatory family.</text>
</comment>
<dbReference type="Pfam" id="PF00931">
    <property type="entry name" value="NB-ARC"/>
    <property type="match status" value="1"/>
</dbReference>
<dbReference type="PROSITE" id="PS51755">
    <property type="entry name" value="OMPR_PHOB"/>
    <property type="match status" value="1"/>
</dbReference>
<comment type="caution">
    <text evidence="8">The sequence shown here is derived from an EMBL/GenBank/DDBJ whole genome shotgun (WGS) entry which is preliminary data.</text>
</comment>
<gene>
    <name evidence="8" type="primary">afsR_3</name>
    <name evidence="8" type="ORF">NRB20_57340</name>
</gene>
<dbReference type="AlphaFoldDB" id="A0A7K0DA16"/>
<dbReference type="EMBL" id="WEGK01000014">
    <property type="protein sequence ID" value="MQY22616.1"/>
    <property type="molecule type" value="Genomic_DNA"/>
</dbReference>